<dbReference type="GO" id="GO:0005506">
    <property type="term" value="F:iron ion binding"/>
    <property type="evidence" value="ECO:0007669"/>
    <property type="project" value="UniProtKB-UniRule"/>
</dbReference>
<evidence type="ECO:0000313" key="17">
    <source>
        <dbReference type="Proteomes" id="UP000198405"/>
    </source>
</evidence>
<feature type="binding site" evidence="13 14">
    <location>
        <position position="47"/>
    </location>
    <ligand>
        <name>[4Fe-4S] cluster</name>
        <dbReference type="ChEBI" id="CHEBI:49883"/>
        <note>4Fe-4S-S-AdoMet</note>
    </ligand>
</feature>
<keyword evidence="8 13" id="KW-0479">Metal-binding</keyword>
<evidence type="ECO:0000313" key="16">
    <source>
        <dbReference type="EMBL" id="SNR58964.1"/>
    </source>
</evidence>
<feature type="binding site" evidence="13 14">
    <location>
        <position position="51"/>
    </location>
    <ligand>
        <name>[4Fe-4S] cluster</name>
        <dbReference type="ChEBI" id="CHEBI:49883"/>
        <note>4Fe-4S-S-AdoMet</note>
    </ligand>
</feature>
<evidence type="ECO:0000256" key="6">
    <source>
        <dbReference type="ARBA" id="ARBA00022691"/>
    </source>
</evidence>
<evidence type="ECO:0000259" key="15">
    <source>
        <dbReference type="PROSITE" id="PS51918"/>
    </source>
</evidence>
<dbReference type="PANTHER" id="PTHR22976">
    <property type="entry name" value="BIOTIN SYNTHASE"/>
    <property type="match status" value="1"/>
</dbReference>
<dbReference type="Proteomes" id="UP000198405">
    <property type="component" value="Unassembled WGS sequence"/>
</dbReference>
<dbReference type="Pfam" id="PF04055">
    <property type="entry name" value="Radical_SAM"/>
    <property type="match status" value="1"/>
</dbReference>
<dbReference type="GO" id="GO:0051537">
    <property type="term" value="F:2 iron, 2 sulfur cluster binding"/>
    <property type="evidence" value="ECO:0007669"/>
    <property type="project" value="UniProtKB-KW"/>
</dbReference>
<feature type="binding site" evidence="13 14">
    <location>
        <position position="91"/>
    </location>
    <ligand>
        <name>[2Fe-2S] cluster</name>
        <dbReference type="ChEBI" id="CHEBI:190135"/>
    </ligand>
</feature>
<feature type="domain" description="Radical SAM core" evidence="15">
    <location>
        <begin position="29"/>
        <end position="259"/>
    </location>
</feature>
<keyword evidence="6 13" id="KW-0949">S-adenosyl-L-methionine</keyword>
<dbReference type="RefSeq" id="WP_089322073.1">
    <property type="nucleotide sequence ID" value="NZ_FZOB01000001.1"/>
</dbReference>
<dbReference type="InterPro" id="IPR006638">
    <property type="entry name" value="Elp3/MiaA/NifB-like_rSAM"/>
</dbReference>
<comment type="function">
    <text evidence="13">Catalyzes the conversion of dethiobiotin (DTB) to biotin by the insertion of a sulfur atom into dethiobiotin via a radical-based mechanism.</text>
</comment>
<keyword evidence="4 13" id="KW-0004">4Fe-4S</keyword>
<comment type="cofactor">
    <cofactor evidence="13 14">
        <name>[4Fe-4S] cluster</name>
        <dbReference type="ChEBI" id="CHEBI:49883"/>
    </cofactor>
    <text evidence="13 14">Binds 1 [4Fe-4S] cluster. The cluster is coordinated with 3 cysteines and an exchangeable S-adenosyl-L-methionine.</text>
</comment>
<dbReference type="SFLD" id="SFLDS00029">
    <property type="entry name" value="Radical_SAM"/>
    <property type="match status" value="1"/>
</dbReference>
<accession>A0A238XKW1</accession>
<dbReference type="HAMAP" id="MF_01694">
    <property type="entry name" value="BioB"/>
    <property type="match status" value="1"/>
</dbReference>
<dbReference type="InterPro" id="IPR013785">
    <property type="entry name" value="Aldolase_TIM"/>
</dbReference>
<keyword evidence="7 13" id="KW-0001">2Fe-2S</keyword>
<dbReference type="InterPro" id="IPR007197">
    <property type="entry name" value="rSAM"/>
</dbReference>
<evidence type="ECO:0000256" key="3">
    <source>
        <dbReference type="ARBA" id="ARBA00012236"/>
    </source>
</evidence>
<evidence type="ECO:0000256" key="14">
    <source>
        <dbReference type="PIRSR" id="PIRSR001619-1"/>
    </source>
</evidence>
<evidence type="ECO:0000256" key="10">
    <source>
        <dbReference type="ARBA" id="ARBA00023004"/>
    </source>
</evidence>
<sequence length="312" mass="35046">MINIREFLLLSLENVLEQFSEIYNIKKIFSGKKIETCAIVNAKSGKCVSDCKFCAQSLKSSVKIKVYPLLTEEKLFSAAEEAFSEGINRFSFVCSGVRVSKEDVEKIASVVEKLKSNYKSKKICVSLGQIDKDSLKLLKLSGVDRYHHNLETSKEFYPSVSTVQNWEDRYKTVALAKEVGFSVCSGGIFGLGETVNDVVSLFKSLRELEVDSIPLNFLHPIKGTAFENNKFLTPLKALKIVFAARVFFKDKVIRICGGREYNFRELQPFAISVVDGLMVGNYLTTKGRTLDTDKQLLEDLGFKAFSDDCLIQ</sequence>
<comment type="pathway">
    <text evidence="1 13">Cofactor biosynthesis; biotin biosynthesis; biotin from 7,8-diaminononanoate: step 2/2.</text>
</comment>
<comment type="catalytic activity">
    <reaction evidence="12 13">
        <text>(4R,5S)-dethiobiotin + (sulfur carrier)-SH + 2 reduced [2Fe-2S]-[ferredoxin] + 2 S-adenosyl-L-methionine = (sulfur carrier)-H + biotin + 2 5'-deoxyadenosine + 2 L-methionine + 2 oxidized [2Fe-2S]-[ferredoxin]</text>
        <dbReference type="Rhea" id="RHEA:22060"/>
        <dbReference type="Rhea" id="RHEA-COMP:10000"/>
        <dbReference type="Rhea" id="RHEA-COMP:10001"/>
        <dbReference type="Rhea" id="RHEA-COMP:14737"/>
        <dbReference type="Rhea" id="RHEA-COMP:14739"/>
        <dbReference type="ChEBI" id="CHEBI:17319"/>
        <dbReference type="ChEBI" id="CHEBI:29917"/>
        <dbReference type="ChEBI" id="CHEBI:33737"/>
        <dbReference type="ChEBI" id="CHEBI:33738"/>
        <dbReference type="ChEBI" id="CHEBI:57586"/>
        <dbReference type="ChEBI" id="CHEBI:57844"/>
        <dbReference type="ChEBI" id="CHEBI:59789"/>
        <dbReference type="ChEBI" id="CHEBI:64428"/>
        <dbReference type="ChEBI" id="CHEBI:149473"/>
        <dbReference type="EC" id="2.8.1.6"/>
    </reaction>
</comment>
<dbReference type="EC" id="2.8.1.6" evidence="3 13"/>
<dbReference type="EMBL" id="FZOB01000001">
    <property type="protein sequence ID" value="SNR58964.1"/>
    <property type="molecule type" value="Genomic_DNA"/>
</dbReference>
<dbReference type="InterPro" id="IPR002684">
    <property type="entry name" value="Biotin_synth/BioAB"/>
</dbReference>
<evidence type="ECO:0000256" key="13">
    <source>
        <dbReference type="HAMAP-Rule" id="MF_01694"/>
    </source>
</evidence>
<dbReference type="InterPro" id="IPR024177">
    <property type="entry name" value="Biotin_synthase"/>
</dbReference>
<dbReference type="SMART" id="SM00876">
    <property type="entry name" value="BATS"/>
    <property type="match status" value="1"/>
</dbReference>
<dbReference type="PROSITE" id="PS51918">
    <property type="entry name" value="RADICAL_SAM"/>
    <property type="match status" value="1"/>
</dbReference>
<dbReference type="Gene3D" id="3.20.20.70">
    <property type="entry name" value="Aldolase class I"/>
    <property type="match status" value="1"/>
</dbReference>
<dbReference type="InterPro" id="IPR010722">
    <property type="entry name" value="BATS_dom"/>
</dbReference>
<reference evidence="17" key="1">
    <citation type="submission" date="2017-06" db="EMBL/GenBank/DDBJ databases">
        <authorList>
            <person name="Varghese N."/>
            <person name="Submissions S."/>
        </authorList>
    </citation>
    <scope>NUCLEOTIDE SEQUENCE [LARGE SCALE GENOMIC DNA]</scope>
    <source>
        <strain evidence="17">DSM 15668</strain>
    </source>
</reference>
<keyword evidence="10 13" id="KW-0408">Iron</keyword>
<keyword evidence="17" id="KW-1185">Reference proteome</keyword>
<name>A0A238XKW1_9BACT</name>
<dbReference type="GO" id="GO:0004076">
    <property type="term" value="F:biotin synthase activity"/>
    <property type="evidence" value="ECO:0007669"/>
    <property type="project" value="UniProtKB-UniRule"/>
</dbReference>
<evidence type="ECO:0000256" key="5">
    <source>
        <dbReference type="ARBA" id="ARBA00022679"/>
    </source>
</evidence>
<dbReference type="SMART" id="SM00729">
    <property type="entry name" value="Elp3"/>
    <property type="match status" value="1"/>
</dbReference>
<feature type="binding site" evidence="13 14">
    <location>
        <position position="124"/>
    </location>
    <ligand>
        <name>[2Fe-2S] cluster</name>
        <dbReference type="ChEBI" id="CHEBI:190135"/>
    </ligand>
</feature>
<dbReference type="SFLD" id="SFLDG01278">
    <property type="entry name" value="biotin_synthase_like"/>
    <property type="match status" value="1"/>
</dbReference>
<evidence type="ECO:0000256" key="12">
    <source>
        <dbReference type="ARBA" id="ARBA00051157"/>
    </source>
</evidence>
<evidence type="ECO:0000256" key="4">
    <source>
        <dbReference type="ARBA" id="ARBA00022485"/>
    </source>
</evidence>
<dbReference type="UniPathway" id="UPA00078">
    <property type="reaction ID" value="UER00162"/>
</dbReference>
<dbReference type="AlphaFoldDB" id="A0A238XKW1"/>
<evidence type="ECO:0000256" key="1">
    <source>
        <dbReference type="ARBA" id="ARBA00004942"/>
    </source>
</evidence>
<comment type="cofactor">
    <cofactor evidence="14">
        <name>[2Fe-2S] cluster</name>
        <dbReference type="ChEBI" id="CHEBI:190135"/>
    </cofactor>
    <text evidence="14">Binds 1 [2Fe-2S] cluster. The cluster is coordinated with 3 cysteines and 1 arginine.</text>
</comment>
<keyword evidence="11 13" id="KW-0411">Iron-sulfur</keyword>
<evidence type="ECO:0000256" key="8">
    <source>
        <dbReference type="ARBA" id="ARBA00022723"/>
    </source>
</evidence>
<protein>
    <recommendedName>
        <fullName evidence="3 13">Biotin synthase</fullName>
        <ecNumber evidence="3 13">2.8.1.6</ecNumber>
    </recommendedName>
</protein>
<dbReference type="InterPro" id="IPR058240">
    <property type="entry name" value="rSAM_sf"/>
</dbReference>
<evidence type="ECO:0000256" key="7">
    <source>
        <dbReference type="ARBA" id="ARBA00022714"/>
    </source>
</evidence>
<dbReference type="SUPFAM" id="SSF102114">
    <property type="entry name" value="Radical SAM enzymes"/>
    <property type="match status" value="1"/>
</dbReference>
<organism evidence="16 17">
    <name type="scientific">Desulfurobacterium atlanticum</name>
    <dbReference type="NCBI Taxonomy" id="240169"/>
    <lineage>
        <taxon>Bacteria</taxon>
        <taxon>Pseudomonadati</taxon>
        <taxon>Aquificota</taxon>
        <taxon>Aquificia</taxon>
        <taxon>Desulfurobacteriales</taxon>
        <taxon>Desulfurobacteriaceae</taxon>
        <taxon>Desulfurobacterium</taxon>
    </lineage>
</organism>
<proteinExistence type="inferred from homology"/>
<dbReference type="Pfam" id="PF06968">
    <property type="entry name" value="BATS"/>
    <property type="match status" value="1"/>
</dbReference>
<dbReference type="PIRSF" id="PIRSF001619">
    <property type="entry name" value="Biotin_synth"/>
    <property type="match status" value="1"/>
</dbReference>
<keyword evidence="9 13" id="KW-0093">Biotin biosynthesis</keyword>
<dbReference type="GO" id="GO:0009102">
    <property type="term" value="P:biotin biosynthetic process"/>
    <property type="evidence" value="ECO:0007669"/>
    <property type="project" value="UniProtKB-UniRule"/>
</dbReference>
<dbReference type="SFLD" id="SFLDG01060">
    <property type="entry name" value="BATS_domain_containing"/>
    <property type="match status" value="1"/>
</dbReference>
<evidence type="ECO:0000256" key="11">
    <source>
        <dbReference type="ARBA" id="ARBA00023014"/>
    </source>
</evidence>
<evidence type="ECO:0000256" key="2">
    <source>
        <dbReference type="ARBA" id="ARBA00010765"/>
    </source>
</evidence>
<comment type="subunit">
    <text evidence="13">Homodimer.</text>
</comment>
<keyword evidence="5 13" id="KW-0808">Transferase</keyword>
<feature type="binding site" evidence="13 14">
    <location>
        <position position="254"/>
    </location>
    <ligand>
        <name>[2Fe-2S] cluster</name>
        <dbReference type="ChEBI" id="CHEBI:190135"/>
    </ligand>
</feature>
<dbReference type="NCBIfam" id="TIGR00433">
    <property type="entry name" value="bioB"/>
    <property type="match status" value="1"/>
</dbReference>
<dbReference type="CDD" id="cd01335">
    <property type="entry name" value="Radical_SAM"/>
    <property type="match status" value="1"/>
</dbReference>
<comment type="similarity">
    <text evidence="2 13">Belongs to the radical SAM superfamily. Biotin synthase family.</text>
</comment>
<dbReference type="PANTHER" id="PTHR22976:SF2">
    <property type="entry name" value="BIOTIN SYNTHASE, MITOCHONDRIAL"/>
    <property type="match status" value="1"/>
</dbReference>
<comment type="cofactor">
    <cofactor evidence="13">
        <name>[2Fe-2S] cluster</name>
        <dbReference type="ChEBI" id="CHEBI:190135"/>
    </cofactor>
    <text evidence="13">Binds 1 [2Fe-2S] cluster. The cluster is coordinated with 3 cysteines and 1 arginine.</text>
</comment>
<dbReference type="OrthoDB" id="9786826at2"/>
<feature type="binding site" evidence="13 14">
    <location>
        <position position="184"/>
    </location>
    <ligand>
        <name>[2Fe-2S] cluster</name>
        <dbReference type="ChEBI" id="CHEBI:190135"/>
    </ligand>
</feature>
<dbReference type="GO" id="GO:0051539">
    <property type="term" value="F:4 iron, 4 sulfur cluster binding"/>
    <property type="evidence" value="ECO:0007669"/>
    <property type="project" value="UniProtKB-KW"/>
</dbReference>
<gene>
    <name evidence="13" type="primary">bioB</name>
    <name evidence="16" type="ORF">SAMN06265340_10135</name>
</gene>
<evidence type="ECO:0000256" key="9">
    <source>
        <dbReference type="ARBA" id="ARBA00022756"/>
    </source>
</evidence>
<feature type="binding site" evidence="13 14">
    <location>
        <position position="54"/>
    </location>
    <ligand>
        <name>[4Fe-4S] cluster</name>
        <dbReference type="ChEBI" id="CHEBI:49883"/>
        <note>4Fe-4S-S-AdoMet</note>
    </ligand>
</feature>